<accession>A0A0C1Y0E8</accession>
<name>A0A0C1Y0E8_9CYAN</name>
<dbReference type="GO" id="GO:0016020">
    <property type="term" value="C:membrane"/>
    <property type="evidence" value="ECO:0007669"/>
    <property type="project" value="InterPro"/>
</dbReference>
<reference evidence="1" key="3">
    <citation type="submission" date="2020-02" db="EMBL/GenBank/DDBJ databases">
        <authorList>
            <person name="Sarangi A.N."/>
            <person name="Ghosh S."/>
            <person name="Mukherjee M."/>
            <person name="Tripathy S."/>
        </authorList>
    </citation>
    <scope>NUCLEOTIDE SEQUENCE</scope>
    <source>
        <strain evidence="1">BDU141951</strain>
    </source>
</reference>
<gene>
    <name evidence="1" type="ORF">QQ91_003785</name>
</gene>
<reference evidence="1" key="2">
    <citation type="journal article" date="2015" name="Genome Announc.">
        <title>Draft Genome Sequence of Filamentous Marine Cyanobacterium Lyngbya confervoides Strain BDU141951.</title>
        <authorList>
            <person name="Chandrababunaidu M.M."/>
            <person name="Sen D."/>
            <person name="Tripathy S."/>
        </authorList>
    </citation>
    <scope>NUCLEOTIDE SEQUENCE</scope>
    <source>
        <strain evidence="1">BDU141951</strain>
    </source>
</reference>
<organism evidence="1">
    <name type="scientific">Lyngbya confervoides BDU141951</name>
    <dbReference type="NCBI Taxonomy" id="1574623"/>
    <lineage>
        <taxon>Bacteria</taxon>
        <taxon>Bacillati</taxon>
        <taxon>Cyanobacteriota</taxon>
        <taxon>Cyanophyceae</taxon>
        <taxon>Oscillatoriophycideae</taxon>
        <taxon>Oscillatoriales</taxon>
        <taxon>Microcoleaceae</taxon>
        <taxon>Lyngbya</taxon>
    </lineage>
</organism>
<dbReference type="EMBL" id="JTHE02000003">
    <property type="protein sequence ID" value="NEV66233.1"/>
    <property type="molecule type" value="Genomic_DNA"/>
</dbReference>
<dbReference type="InterPro" id="IPR002758">
    <property type="entry name" value="Cation_antiport_E"/>
</dbReference>
<comment type="caution">
    <text evidence="1">The sequence shown here is derived from an EMBL/GenBank/DDBJ whole genome shotgun (WGS) entry which is preliminary data.</text>
</comment>
<protein>
    <submittedName>
        <fullName evidence="1">Na+/H+ antiporter subunit E</fullName>
    </submittedName>
</protein>
<evidence type="ECO:0000313" key="1">
    <source>
        <dbReference type="EMBL" id="NEV66233.1"/>
    </source>
</evidence>
<reference evidence="1" key="1">
    <citation type="submission" date="2014-11" db="EMBL/GenBank/DDBJ databases">
        <authorList>
            <person name="Malar M.C."/>
            <person name="Sen D."/>
            <person name="Tripathy S."/>
        </authorList>
    </citation>
    <scope>NUCLEOTIDE SEQUENCE</scope>
    <source>
        <strain evidence="1">BDU141951</strain>
    </source>
</reference>
<sequence length="133" mass="15339">MIGYLDLLLRLTIWFLLTADLSPANIIIGVCIALILPRNRTVTAVLKDWLHAIWEIIVAIPTAYIEAVEIILRPHTAEDTVMERVKPNRTPGLIFLDIFLITFTPKTIVLKYHEDGRYEVHRVRRRKLKQGGE</sequence>
<dbReference type="GO" id="GO:0008324">
    <property type="term" value="F:monoatomic cation transmembrane transporter activity"/>
    <property type="evidence" value="ECO:0007669"/>
    <property type="project" value="InterPro"/>
</dbReference>
<proteinExistence type="predicted"/>
<dbReference type="AlphaFoldDB" id="A0A0C1Y0E8"/>
<dbReference type="Pfam" id="PF01899">
    <property type="entry name" value="MNHE"/>
    <property type="match status" value="1"/>
</dbReference>